<dbReference type="EMBL" id="JACJTC010000017">
    <property type="protein sequence ID" value="MBD2614277.1"/>
    <property type="molecule type" value="Genomic_DNA"/>
</dbReference>
<organism evidence="3 4">
    <name type="scientific">Nostoc punctiforme FACHB-252</name>
    <dbReference type="NCBI Taxonomy" id="1357509"/>
    <lineage>
        <taxon>Bacteria</taxon>
        <taxon>Bacillati</taxon>
        <taxon>Cyanobacteriota</taxon>
        <taxon>Cyanophyceae</taxon>
        <taxon>Nostocales</taxon>
        <taxon>Nostocaceae</taxon>
        <taxon>Nostoc</taxon>
    </lineage>
</organism>
<keyword evidence="2" id="KW-0472">Membrane</keyword>
<accession>A0ABR8HGI9</accession>
<comment type="caution">
    <text evidence="3">The sequence shown here is derived from an EMBL/GenBank/DDBJ whole genome shotgun (WGS) entry which is preliminary data.</text>
</comment>
<dbReference type="RefSeq" id="WP_190951286.1">
    <property type="nucleotide sequence ID" value="NZ_JACJTC010000017.1"/>
</dbReference>
<keyword evidence="4" id="KW-1185">Reference proteome</keyword>
<keyword evidence="2" id="KW-0812">Transmembrane</keyword>
<evidence type="ECO:0000313" key="3">
    <source>
        <dbReference type="EMBL" id="MBD2614277.1"/>
    </source>
</evidence>
<name>A0ABR8HGI9_NOSPU</name>
<sequence length="359" mass="41875">MSEWSAIAYGRTYEVDYRFLAIPQDFTREDCEWAKKYIVATMHYRENLKNLRWSMFKNQKYCVIGLTCRVSNFINSNDNIQFDISADKHKRPIYVFVGYVAKLDQDKKLDYIPDFCEQISASLKGLTIDIYNHFCSLLNYDSNSKKPLIYSYEYLFDTNINATRIDNYYLHFVEVFDFSINEIKNPILSHNQETSTELWKITAEYILISQYTTLNQDISLCINAENNKYILTETPFIAATVRKMVNYPHQHPANNNNFDNSNYNQRSNSSLGATPNVSNKQNQSLIKKFNVKKNNLNRKKIIRLIGILFLIQLPLIFILNNLIILLLNTNFLPIVISISSGIFLLGILLLSFVFDMRIG</sequence>
<reference evidence="3 4" key="1">
    <citation type="journal article" date="2020" name="ISME J.">
        <title>Comparative genomics reveals insights into cyanobacterial evolution and habitat adaptation.</title>
        <authorList>
            <person name="Chen M.Y."/>
            <person name="Teng W.K."/>
            <person name="Zhao L."/>
            <person name="Hu C.X."/>
            <person name="Zhou Y.K."/>
            <person name="Han B.P."/>
            <person name="Song L.R."/>
            <person name="Shu W.S."/>
        </authorList>
    </citation>
    <scope>NUCLEOTIDE SEQUENCE [LARGE SCALE GENOMIC DNA]</scope>
    <source>
        <strain evidence="3 4">FACHB-252</strain>
    </source>
</reference>
<gene>
    <name evidence="3" type="ORF">H6G94_23890</name>
</gene>
<feature type="transmembrane region" description="Helical" evidence="2">
    <location>
        <begin position="331"/>
        <end position="354"/>
    </location>
</feature>
<dbReference type="Proteomes" id="UP000606396">
    <property type="component" value="Unassembled WGS sequence"/>
</dbReference>
<evidence type="ECO:0000313" key="4">
    <source>
        <dbReference type="Proteomes" id="UP000606396"/>
    </source>
</evidence>
<protein>
    <submittedName>
        <fullName evidence="3">Uncharacterized protein</fullName>
    </submittedName>
</protein>
<proteinExistence type="predicted"/>
<keyword evidence="2" id="KW-1133">Transmembrane helix</keyword>
<feature type="compositionally biased region" description="Polar residues" evidence="1">
    <location>
        <begin position="269"/>
        <end position="279"/>
    </location>
</feature>
<feature type="compositionally biased region" description="Low complexity" evidence="1">
    <location>
        <begin position="254"/>
        <end position="268"/>
    </location>
</feature>
<feature type="transmembrane region" description="Helical" evidence="2">
    <location>
        <begin position="301"/>
        <end position="325"/>
    </location>
</feature>
<feature type="region of interest" description="Disordered" evidence="1">
    <location>
        <begin position="254"/>
        <end position="279"/>
    </location>
</feature>
<evidence type="ECO:0000256" key="2">
    <source>
        <dbReference type="SAM" id="Phobius"/>
    </source>
</evidence>
<evidence type="ECO:0000256" key="1">
    <source>
        <dbReference type="SAM" id="MobiDB-lite"/>
    </source>
</evidence>